<dbReference type="InterPro" id="IPR053206">
    <property type="entry name" value="Dimeric_xanthone_biosynth"/>
</dbReference>
<proteinExistence type="predicted"/>
<evidence type="ECO:0000313" key="3">
    <source>
        <dbReference type="Proteomes" id="UP000782610"/>
    </source>
</evidence>
<protein>
    <submittedName>
        <fullName evidence="2">Hemerythrin domain-containing protein</fullName>
    </submittedName>
</protein>
<reference evidence="2" key="1">
    <citation type="submission" date="2020-07" db="EMBL/GenBank/DDBJ databases">
        <title>Huge and variable diversity of episymbiotic CPR bacteria and DPANN archaea in groundwater ecosystems.</title>
        <authorList>
            <person name="He C.Y."/>
            <person name="Keren R."/>
            <person name="Whittaker M."/>
            <person name="Farag I.F."/>
            <person name="Doudna J."/>
            <person name="Cate J.H.D."/>
            <person name="Banfield J.F."/>
        </authorList>
    </citation>
    <scope>NUCLEOTIDE SEQUENCE</scope>
    <source>
        <strain evidence="2">NC_groundwater_1586_Pr3_B-0.1um_66_15</strain>
    </source>
</reference>
<feature type="domain" description="Hemerythrin-like" evidence="1">
    <location>
        <begin position="31"/>
        <end position="176"/>
    </location>
</feature>
<gene>
    <name evidence="2" type="ORF">HY834_14375</name>
</gene>
<evidence type="ECO:0000259" key="1">
    <source>
        <dbReference type="Pfam" id="PF01814"/>
    </source>
</evidence>
<name>A0A933L5Y5_9HYPH</name>
<evidence type="ECO:0000313" key="2">
    <source>
        <dbReference type="EMBL" id="MBI4922930.1"/>
    </source>
</evidence>
<dbReference type="PANTHER" id="PTHR38048">
    <property type="entry name" value="EXPRESSED PROTEIN"/>
    <property type="match status" value="1"/>
</dbReference>
<dbReference type="EMBL" id="JACRAF010000039">
    <property type="protein sequence ID" value="MBI4922930.1"/>
    <property type="molecule type" value="Genomic_DNA"/>
</dbReference>
<sequence length="185" mass="20693">MILDIAFLDDATRPTAPRLEGLTASQRAAGEHLREVHDHLRENMRVIRDLIQLASEGHASPAEVAEQTAGLTMLDNFRRFGNLCGRYCMVVNTHHSLEDQHVFPALAAQSDGYRRVTERLQAEHVVVHDLLERQIEALNILAGAPTAEHFDNARTIFAALERVLGSHLGYEEDQIGDALGYFNIF</sequence>
<comment type="caution">
    <text evidence="2">The sequence shown here is derived from an EMBL/GenBank/DDBJ whole genome shotgun (WGS) entry which is preliminary data.</text>
</comment>
<organism evidence="2 3">
    <name type="scientific">Devosia nanyangense</name>
    <dbReference type="NCBI Taxonomy" id="1228055"/>
    <lineage>
        <taxon>Bacteria</taxon>
        <taxon>Pseudomonadati</taxon>
        <taxon>Pseudomonadota</taxon>
        <taxon>Alphaproteobacteria</taxon>
        <taxon>Hyphomicrobiales</taxon>
        <taxon>Devosiaceae</taxon>
        <taxon>Devosia</taxon>
    </lineage>
</organism>
<dbReference type="Proteomes" id="UP000782610">
    <property type="component" value="Unassembled WGS sequence"/>
</dbReference>
<accession>A0A933L5Y5</accession>
<dbReference type="AlphaFoldDB" id="A0A933L5Y5"/>
<dbReference type="PANTHER" id="PTHR38048:SF2">
    <property type="entry name" value="HEMERYTHRIN-LIKE DOMAIN-CONTAINING PROTEIN"/>
    <property type="match status" value="1"/>
</dbReference>
<dbReference type="Pfam" id="PF01814">
    <property type="entry name" value="Hemerythrin"/>
    <property type="match status" value="1"/>
</dbReference>
<dbReference type="Gene3D" id="1.20.120.520">
    <property type="entry name" value="nmb1532 protein domain like"/>
    <property type="match status" value="1"/>
</dbReference>
<dbReference type="InterPro" id="IPR012312">
    <property type="entry name" value="Hemerythrin-like"/>
</dbReference>